<dbReference type="GO" id="GO:0016874">
    <property type="term" value="F:ligase activity"/>
    <property type="evidence" value="ECO:0007669"/>
    <property type="project" value="UniProtKB-KW"/>
</dbReference>
<evidence type="ECO:0000256" key="1">
    <source>
        <dbReference type="ARBA" id="ARBA00004141"/>
    </source>
</evidence>
<evidence type="ECO:0000256" key="5">
    <source>
        <dbReference type="SAM" id="Phobius"/>
    </source>
</evidence>
<feature type="transmembrane region" description="Helical" evidence="5">
    <location>
        <begin position="15"/>
        <end position="31"/>
    </location>
</feature>
<evidence type="ECO:0000256" key="2">
    <source>
        <dbReference type="ARBA" id="ARBA00022692"/>
    </source>
</evidence>
<dbReference type="InterPro" id="IPR051533">
    <property type="entry name" value="WaaL-like"/>
</dbReference>
<feature type="transmembrane region" description="Helical" evidence="5">
    <location>
        <begin position="349"/>
        <end position="368"/>
    </location>
</feature>
<feature type="transmembrane region" description="Helical" evidence="5">
    <location>
        <begin position="102"/>
        <end position="122"/>
    </location>
</feature>
<dbReference type="PANTHER" id="PTHR37422:SF13">
    <property type="entry name" value="LIPOPOLYSACCHARIDE BIOSYNTHESIS PROTEIN PA4999-RELATED"/>
    <property type="match status" value="1"/>
</dbReference>
<dbReference type="Proteomes" id="UP000824280">
    <property type="component" value="Chromosome"/>
</dbReference>
<sequence length="434" mass="45430">MVLGGGGSPSPKAEIIVQLGFVAALGAWLWWAPKHGFAQLNDIPKPLIWLGAALLALPLIQLVPLPPAIWQALPGRDLQQASLGLVGAQDSWRPLSISPPRTLAALLALVPAVALMWAAASLPSRDRRFVILAIAAVAVAGAALGALQLAGGDGAFQLYELSHRGWLTAFHANRNAAVDVLLIGSLALSACFAGKSMPGPVARRRIPILLAGQGVLLLAAILTGSRMGILLILPVLAINAMILKSVGMGKMLDIALRAAAVLVAAMLALPWLLSGNARLAEVASRFDVAGDARILLWRDTVAAIEAFFPVGSGIGTFPVAFGPYESFESLSPASINRAHNDYLEFLLEAGLLAPVLIALGACALFAAGRKAWRECPWDRAPQIFALGTLAVIALHSFVDYPLRNMAIACLAGVAAGLLSATRQSPEARREAESE</sequence>
<keyword evidence="3 5" id="KW-1133">Transmembrane helix</keyword>
<keyword evidence="2 5" id="KW-0812">Transmembrane</keyword>
<evidence type="ECO:0000313" key="7">
    <source>
        <dbReference type="EMBL" id="QZD86363.1"/>
    </source>
</evidence>
<accession>A0ABX8ZBK9</accession>
<dbReference type="PANTHER" id="PTHR37422">
    <property type="entry name" value="TEICHURONIC ACID BIOSYNTHESIS PROTEIN TUAE"/>
    <property type="match status" value="1"/>
</dbReference>
<protein>
    <submittedName>
        <fullName evidence="7">O-antigen ligase family protein</fullName>
    </submittedName>
</protein>
<keyword evidence="7" id="KW-0436">Ligase</keyword>
<proteinExistence type="predicted"/>
<feature type="transmembrane region" description="Helical" evidence="5">
    <location>
        <begin position="129"/>
        <end position="150"/>
    </location>
</feature>
<reference evidence="7 8" key="1">
    <citation type="submission" date="2021-08" db="EMBL/GenBank/DDBJ databases">
        <title>Comparative Genomics Analysis of the Genus Qipengyuania Reveals Extensive Genetic Diversity and Metabolic Versatility, Including the Description of Fifteen Novel Species.</title>
        <authorList>
            <person name="Liu Y."/>
        </authorList>
    </citation>
    <scope>NUCLEOTIDE SEQUENCE [LARGE SCALE GENOMIC DNA]</scope>
    <source>
        <strain evidence="7 8">1XM2-8</strain>
    </source>
</reference>
<dbReference type="InterPro" id="IPR007016">
    <property type="entry name" value="O-antigen_ligase-rel_domated"/>
</dbReference>
<feature type="domain" description="O-antigen ligase-related" evidence="6">
    <location>
        <begin position="216"/>
        <end position="356"/>
    </location>
</feature>
<feature type="transmembrane region" description="Helical" evidence="5">
    <location>
        <begin position="176"/>
        <end position="194"/>
    </location>
</feature>
<dbReference type="Pfam" id="PF04932">
    <property type="entry name" value="Wzy_C"/>
    <property type="match status" value="1"/>
</dbReference>
<name>A0ABX8ZBK9_9SPHN</name>
<evidence type="ECO:0000313" key="8">
    <source>
        <dbReference type="Proteomes" id="UP000824280"/>
    </source>
</evidence>
<feature type="transmembrane region" description="Helical" evidence="5">
    <location>
        <begin position="404"/>
        <end position="421"/>
    </location>
</feature>
<feature type="transmembrane region" description="Helical" evidence="5">
    <location>
        <begin position="380"/>
        <end position="398"/>
    </location>
</feature>
<feature type="transmembrane region" description="Helical" evidence="5">
    <location>
        <begin position="43"/>
        <end position="63"/>
    </location>
</feature>
<keyword evidence="4 5" id="KW-0472">Membrane</keyword>
<evidence type="ECO:0000256" key="4">
    <source>
        <dbReference type="ARBA" id="ARBA00023136"/>
    </source>
</evidence>
<keyword evidence="8" id="KW-1185">Reference proteome</keyword>
<evidence type="ECO:0000256" key="3">
    <source>
        <dbReference type="ARBA" id="ARBA00022989"/>
    </source>
</evidence>
<evidence type="ECO:0000259" key="6">
    <source>
        <dbReference type="Pfam" id="PF04932"/>
    </source>
</evidence>
<comment type="subcellular location">
    <subcellularLocation>
        <location evidence="1">Membrane</location>
        <topology evidence="1">Multi-pass membrane protein</topology>
    </subcellularLocation>
</comment>
<gene>
    <name evidence="7" type="ORF">K3166_08890</name>
</gene>
<feature type="transmembrane region" description="Helical" evidence="5">
    <location>
        <begin position="254"/>
        <end position="273"/>
    </location>
</feature>
<organism evidence="7 8">
    <name type="scientific">Qipengyuania psychrotolerans</name>
    <dbReference type="NCBI Taxonomy" id="2867238"/>
    <lineage>
        <taxon>Bacteria</taxon>
        <taxon>Pseudomonadati</taxon>
        <taxon>Pseudomonadota</taxon>
        <taxon>Alphaproteobacteria</taxon>
        <taxon>Sphingomonadales</taxon>
        <taxon>Erythrobacteraceae</taxon>
        <taxon>Qipengyuania</taxon>
    </lineage>
</organism>
<dbReference type="RefSeq" id="WP_221421908.1">
    <property type="nucleotide sequence ID" value="NZ_CP081297.1"/>
</dbReference>
<dbReference type="EMBL" id="CP081297">
    <property type="protein sequence ID" value="QZD86363.1"/>
    <property type="molecule type" value="Genomic_DNA"/>
</dbReference>